<name>A0ABV8RWW3_9BURK</name>
<reference evidence="3" key="1">
    <citation type="journal article" date="2019" name="Int. J. Syst. Evol. Microbiol.">
        <title>The Global Catalogue of Microorganisms (GCM) 10K type strain sequencing project: providing services to taxonomists for standard genome sequencing and annotation.</title>
        <authorList>
            <consortium name="The Broad Institute Genomics Platform"/>
            <consortium name="The Broad Institute Genome Sequencing Center for Infectious Disease"/>
            <person name="Wu L."/>
            <person name="Ma J."/>
        </authorList>
    </citation>
    <scope>NUCLEOTIDE SEQUENCE [LARGE SCALE GENOMIC DNA]</scope>
    <source>
        <strain evidence="3">CGMCC 1.19029</strain>
    </source>
</reference>
<protein>
    <submittedName>
        <fullName evidence="2">FecR domain-containing protein</fullName>
    </submittedName>
</protein>
<feature type="domain" description="FecR protein" evidence="1">
    <location>
        <begin position="81"/>
        <end position="185"/>
    </location>
</feature>
<gene>
    <name evidence="2" type="ORF">ACFO0J_06170</name>
</gene>
<dbReference type="RefSeq" id="WP_376812178.1">
    <property type="nucleotide sequence ID" value="NZ_JBHSDY010000003.1"/>
</dbReference>
<dbReference type="PANTHER" id="PTHR38731">
    <property type="entry name" value="LIPL45-RELATED LIPOPROTEIN-RELATED"/>
    <property type="match status" value="1"/>
</dbReference>
<dbReference type="Gene3D" id="2.60.120.1440">
    <property type="match status" value="1"/>
</dbReference>
<sequence>MNCSKSVSHQRLPSARRVRQVSDLAWRVLAAWVVLIAGVGMGSVRAEVAARADFVHGLVTATESGQAGRALSKGAEVFDQDRIDTAQGARAQLRFSDGGLVSLLPETTFSVEEYRLGDAGGEDGSLVFGLLRGGLRTVTGAIGKSKHDNYQLKTPVGTLGIRGTEFIAIIDPPGTLRVHVGRGKVVLTNSHGTLEVPEGYNAIMTEDEAPRLTEEGPVFMATGPQGDLRTPVGMVRSDPYNLDLPLMATPKGSPFLQSGPGYFMLAAALDSTYDWIPNTAAGGPGYATFDTGNGALTSFDVPGVIELGMGDATAFSRTDAGLNWGVLTDGSITLPSGVRSYAQGNPNPVARYLPYIIGEVATTAPLTGTLSFSLPAGVTPAAYDNGGQIGALNQFDLGIDVGTNQYTLDMLLTMPSAAFSIAGGTGTLTDPLPVFGFSNTNINGGGCTPTGSCSLGVSGFLTTSGSAGIAYSLNDGNTYTITGVAPLEPPNYTPPATGGGGGGANQGI</sequence>
<proteinExistence type="predicted"/>
<dbReference type="InterPro" id="IPR006860">
    <property type="entry name" value="FecR"/>
</dbReference>
<evidence type="ECO:0000313" key="2">
    <source>
        <dbReference type="EMBL" id="MFC4297623.1"/>
    </source>
</evidence>
<dbReference type="Pfam" id="PF04773">
    <property type="entry name" value="FecR"/>
    <property type="match status" value="1"/>
</dbReference>
<keyword evidence="3" id="KW-1185">Reference proteome</keyword>
<dbReference type="PANTHER" id="PTHR38731:SF1">
    <property type="entry name" value="FECR PROTEIN DOMAIN-CONTAINING PROTEIN"/>
    <property type="match status" value="1"/>
</dbReference>
<dbReference type="Proteomes" id="UP001595756">
    <property type="component" value="Unassembled WGS sequence"/>
</dbReference>
<comment type="caution">
    <text evidence="2">The sequence shown here is derived from an EMBL/GenBank/DDBJ whole genome shotgun (WGS) entry which is preliminary data.</text>
</comment>
<organism evidence="2 3">
    <name type="scientific">Castellaniella hirudinis</name>
    <dbReference type="NCBI Taxonomy" id="1144617"/>
    <lineage>
        <taxon>Bacteria</taxon>
        <taxon>Pseudomonadati</taxon>
        <taxon>Pseudomonadota</taxon>
        <taxon>Betaproteobacteria</taxon>
        <taxon>Burkholderiales</taxon>
        <taxon>Alcaligenaceae</taxon>
        <taxon>Castellaniella</taxon>
    </lineage>
</organism>
<evidence type="ECO:0000313" key="3">
    <source>
        <dbReference type="Proteomes" id="UP001595756"/>
    </source>
</evidence>
<accession>A0ABV8RWW3</accession>
<dbReference type="EMBL" id="JBHSDY010000003">
    <property type="protein sequence ID" value="MFC4297623.1"/>
    <property type="molecule type" value="Genomic_DNA"/>
</dbReference>
<evidence type="ECO:0000259" key="1">
    <source>
        <dbReference type="Pfam" id="PF04773"/>
    </source>
</evidence>